<dbReference type="Pfam" id="PF01769">
    <property type="entry name" value="MgtE"/>
    <property type="match status" value="1"/>
</dbReference>
<dbReference type="InterPro" id="IPR006668">
    <property type="entry name" value="Mg_transptr_MgtE_intracell_dom"/>
</dbReference>
<feature type="transmembrane region" description="Helical" evidence="9">
    <location>
        <begin position="384"/>
        <end position="410"/>
    </location>
</feature>
<accession>A0A364NNH8</accession>
<organism evidence="11 12">
    <name type="scientific">Nitrincola tibetensis</name>
    <dbReference type="NCBI Taxonomy" id="2219697"/>
    <lineage>
        <taxon>Bacteria</taxon>
        <taxon>Pseudomonadati</taxon>
        <taxon>Pseudomonadota</taxon>
        <taxon>Gammaproteobacteria</taxon>
        <taxon>Oceanospirillales</taxon>
        <taxon>Oceanospirillaceae</taxon>
        <taxon>Nitrincola</taxon>
    </lineage>
</organism>
<dbReference type="SMART" id="SM00924">
    <property type="entry name" value="MgtE_N"/>
    <property type="match status" value="1"/>
</dbReference>
<dbReference type="SUPFAM" id="SSF158791">
    <property type="entry name" value="MgtE N-terminal domain-like"/>
    <property type="match status" value="1"/>
</dbReference>
<dbReference type="CDD" id="cd04606">
    <property type="entry name" value="CBS_pair_Mg_transporter"/>
    <property type="match status" value="1"/>
</dbReference>
<dbReference type="InterPro" id="IPR038076">
    <property type="entry name" value="MgtE_N_sf"/>
</dbReference>
<dbReference type="SUPFAM" id="SSF161093">
    <property type="entry name" value="MgtE membrane domain-like"/>
    <property type="match status" value="1"/>
</dbReference>
<dbReference type="InterPro" id="IPR000644">
    <property type="entry name" value="CBS_dom"/>
</dbReference>
<dbReference type="RefSeq" id="WP_112158546.1">
    <property type="nucleotide sequence ID" value="NZ_QKRX01000004.1"/>
</dbReference>
<dbReference type="Pfam" id="PF03448">
    <property type="entry name" value="MgtE_N"/>
    <property type="match status" value="1"/>
</dbReference>
<feature type="transmembrane region" description="Helical" evidence="9">
    <location>
        <begin position="284"/>
        <end position="304"/>
    </location>
</feature>
<evidence type="ECO:0000256" key="1">
    <source>
        <dbReference type="ARBA" id="ARBA00004141"/>
    </source>
</evidence>
<feature type="transmembrane region" description="Helical" evidence="9">
    <location>
        <begin position="422"/>
        <end position="445"/>
    </location>
</feature>
<comment type="subcellular location">
    <subcellularLocation>
        <location evidence="9">Cell membrane</location>
        <topology evidence="9">Multi-pass membrane protein</topology>
    </subcellularLocation>
    <subcellularLocation>
        <location evidence="1">Membrane</location>
        <topology evidence="1">Multi-pass membrane protein</topology>
    </subcellularLocation>
</comment>
<evidence type="ECO:0000313" key="11">
    <source>
        <dbReference type="EMBL" id="RAU18437.1"/>
    </source>
</evidence>
<dbReference type="GO" id="GO:0046872">
    <property type="term" value="F:metal ion binding"/>
    <property type="evidence" value="ECO:0007669"/>
    <property type="project" value="UniProtKB-KW"/>
</dbReference>
<dbReference type="Gene3D" id="3.10.580.10">
    <property type="entry name" value="CBS-domain"/>
    <property type="match status" value="1"/>
</dbReference>
<keyword evidence="8" id="KW-0129">CBS domain</keyword>
<feature type="transmembrane region" description="Helical" evidence="9">
    <location>
        <begin position="316"/>
        <end position="337"/>
    </location>
</feature>
<dbReference type="GO" id="GO:0005886">
    <property type="term" value="C:plasma membrane"/>
    <property type="evidence" value="ECO:0007669"/>
    <property type="project" value="UniProtKB-SubCell"/>
</dbReference>
<dbReference type="NCBIfam" id="TIGR00400">
    <property type="entry name" value="mgtE"/>
    <property type="match status" value="1"/>
</dbReference>
<evidence type="ECO:0000256" key="5">
    <source>
        <dbReference type="ARBA" id="ARBA00022842"/>
    </source>
</evidence>
<keyword evidence="5 9" id="KW-0460">Magnesium</keyword>
<reference evidence="11 12" key="1">
    <citation type="submission" date="2018-06" db="EMBL/GenBank/DDBJ databases">
        <title>Nitrincola tibetense sp. nov., isolated from Lake XuguoCo on Tibetan Plateau.</title>
        <authorList>
            <person name="Xing P."/>
        </authorList>
    </citation>
    <scope>NUCLEOTIDE SEQUENCE [LARGE SCALE GENOMIC DNA]</scope>
    <source>
        <strain evidence="12">xg18</strain>
    </source>
</reference>
<comment type="similarity">
    <text evidence="2 9">Belongs to the SLC41A transporter family.</text>
</comment>
<dbReference type="GO" id="GO:0015095">
    <property type="term" value="F:magnesium ion transmembrane transporter activity"/>
    <property type="evidence" value="ECO:0007669"/>
    <property type="project" value="UniProtKB-UniRule"/>
</dbReference>
<keyword evidence="6 9" id="KW-1133">Transmembrane helix</keyword>
<keyword evidence="3 9" id="KW-0813">Transport</keyword>
<keyword evidence="12" id="KW-1185">Reference proteome</keyword>
<evidence type="ECO:0000256" key="4">
    <source>
        <dbReference type="ARBA" id="ARBA00022692"/>
    </source>
</evidence>
<keyword evidence="9" id="KW-0479">Metal-binding</keyword>
<dbReference type="OrthoDB" id="9790355at2"/>
<dbReference type="PANTHER" id="PTHR43773:SF1">
    <property type="entry name" value="MAGNESIUM TRANSPORTER MGTE"/>
    <property type="match status" value="1"/>
</dbReference>
<evidence type="ECO:0000259" key="10">
    <source>
        <dbReference type="PROSITE" id="PS51371"/>
    </source>
</evidence>
<evidence type="ECO:0000256" key="9">
    <source>
        <dbReference type="RuleBase" id="RU362011"/>
    </source>
</evidence>
<dbReference type="PANTHER" id="PTHR43773">
    <property type="entry name" value="MAGNESIUM TRANSPORTER MGTE"/>
    <property type="match status" value="1"/>
</dbReference>
<comment type="function">
    <text evidence="9">Acts as a magnesium transporter.</text>
</comment>
<proteinExistence type="inferred from homology"/>
<dbReference type="Gene3D" id="1.25.60.10">
    <property type="entry name" value="MgtE N-terminal domain-like"/>
    <property type="match status" value="1"/>
</dbReference>
<feature type="transmembrane region" description="Helical" evidence="9">
    <location>
        <begin position="358"/>
        <end position="378"/>
    </location>
</feature>
<dbReference type="SUPFAM" id="SSF54631">
    <property type="entry name" value="CBS-domain pair"/>
    <property type="match status" value="1"/>
</dbReference>
<keyword evidence="9" id="KW-1003">Cell membrane</keyword>
<evidence type="ECO:0000313" key="12">
    <source>
        <dbReference type="Proteomes" id="UP000250744"/>
    </source>
</evidence>
<protein>
    <recommendedName>
        <fullName evidence="9">Magnesium transporter MgtE</fullName>
    </recommendedName>
</protein>
<sequence>MTYADLANALRSAMAKQDTVAIENTVTEFQPADLAEFLRHESTEVCLKVLAHLELTERAEIFGYLPMSLQFQIAEEMTIEGLAQLLSSMESDERADLFNMMSEERQTSVLKRMAKEEREDLRRMASYAEGTVGAIMTSNYCSVPEHSSVEQALERVRKTAPDAETIYQIYVLDLQHRLVGTISLRELILTKPSAAISSIMTTELITLGPNEEQENAAKSISRYDLLAVPVVDEQARLVGIVTYDDAMDIAEAEATEDILKGGSIGDLEGSFRDASGFTLYKKRIFWLLLLVFANIFTAAGISIYEDTIAKYAVLVFFMPLLIGSAGNAGSQASTLMVRGLGTGDVQMSDWFKLFSRELAIALALGCTMALAVSMIGAFRGGADIALIVALSMVAVVMMGSLLGLSLPFVLKKAGLDPATASAPLVATIADAAGILVYFAIATAVLGL</sequence>
<name>A0A364NNH8_9GAMM</name>
<dbReference type="InterPro" id="IPR036739">
    <property type="entry name" value="SLC41_membr_dom_sf"/>
</dbReference>
<gene>
    <name evidence="11" type="primary">mgtE</name>
    <name evidence="11" type="ORF">DN062_06580</name>
</gene>
<dbReference type="AlphaFoldDB" id="A0A364NNH8"/>
<dbReference type="Proteomes" id="UP000250744">
    <property type="component" value="Unassembled WGS sequence"/>
</dbReference>
<evidence type="ECO:0000256" key="7">
    <source>
        <dbReference type="ARBA" id="ARBA00023136"/>
    </source>
</evidence>
<dbReference type="PROSITE" id="PS51371">
    <property type="entry name" value="CBS"/>
    <property type="match status" value="2"/>
</dbReference>
<feature type="domain" description="CBS" evidence="10">
    <location>
        <begin position="200"/>
        <end position="256"/>
    </location>
</feature>
<evidence type="ECO:0000256" key="6">
    <source>
        <dbReference type="ARBA" id="ARBA00022989"/>
    </source>
</evidence>
<evidence type="ECO:0000256" key="3">
    <source>
        <dbReference type="ARBA" id="ARBA00022448"/>
    </source>
</evidence>
<feature type="domain" description="CBS" evidence="10">
    <location>
        <begin position="136"/>
        <end position="198"/>
    </location>
</feature>
<dbReference type="InterPro" id="IPR006669">
    <property type="entry name" value="MgtE_transporter"/>
</dbReference>
<comment type="caution">
    <text evidence="11">The sequence shown here is derived from an EMBL/GenBank/DDBJ whole genome shotgun (WGS) entry which is preliminary data.</text>
</comment>
<keyword evidence="4 9" id="KW-0812">Transmembrane</keyword>
<dbReference type="Pfam" id="PF00571">
    <property type="entry name" value="CBS"/>
    <property type="match status" value="2"/>
</dbReference>
<dbReference type="InterPro" id="IPR046342">
    <property type="entry name" value="CBS_dom_sf"/>
</dbReference>
<keyword evidence="7 9" id="KW-0472">Membrane</keyword>
<comment type="subunit">
    <text evidence="9">Homodimer.</text>
</comment>
<evidence type="ECO:0000256" key="2">
    <source>
        <dbReference type="ARBA" id="ARBA00009749"/>
    </source>
</evidence>
<evidence type="ECO:0000256" key="8">
    <source>
        <dbReference type="PROSITE-ProRule" id="PRU00703"/>
    </source>
</evidence>
<dbReference type="SMART" id="SM00116">
    <property type="entry name" value="CBS"/>
    <property type="match status" value="2"/>
</dbReference>
<dbReference type="Gene3D" id="1.10.357.20">
    <property type="entry name" value="SLC41 divalent cation transporters, integral membrane domain"/>
    <property type="match status" value="1"/>
</dbReference>
<dbReference type="EMBL" id="QKRX01000004">
    <property type="protein sequence ID" value="RAU18437.1"/>
    <property type="molecule type" value="Genomic_DNA"/>
</dbReference>
<dbReference type="InterPro" id="IPR006667">
    <property type="entry name" value="SLC41_membr_dom"/>
</dbReference>